<dbReference type="EMBL" id="CP124755">
    <property type="protein sequence ID" value="WGZ92237.1"/>
    <property type="molecule type" value="Genomic_DNA"/>
</dbReference>
<accession>A0AA95KLP1</accession>
<organism evidence="1">
    <name type="scientific">Candidatus Thiocaldithrix dubininis</name>
    <dbReference type="NCBI Taxonomy" id="3080823"/>
    <lineage>
        <taxon>Bacteria</taxon>
        <taxon>Pseudomonadati</taxon>
        <taxon>Pseudomonadota</taxon>
        <taxon>Gammaproteobacteria</taxon>
        <taxon>Thiotrichales</taxon>
        <taxon>Thiotrichaceae</taxon>
        <taxon>Candidatus Thiocaldithrix</taxon>
    </lineage>
</organism>
<name>A0AA95KLP1_9GAMM</name>
<gene>
    <name evidence="1" type="ORF">QJT80_07060</name>
</gene>
<sequence length="127" mass="14411">MQIDSQKITQFLSYIEYQADHALMSDKIQTFLQAQTPSAYVLFRNNSLYFFADDTSTPEIAAVNTHYSELDYVRFDGQRISRLDPDYYLGYQSHSVGIEHELQQRSAIAKGGSSTNNNNNNNGNNNG</sequence>
<proteinExistence type="predicted"/>
<dbReference type="AlphaFoldDB" id="A0AA95KLP1"/>
<dbReference type="Proteomes" id="UP001300672">
    <property type="component" value="Chromosome"/>
</dbReference>
<dbReference type="KEGG" id="tdu:QJT80_07060"/>
<evidence type="ECO:0000313" key="1">
    <source>
        <dbReference type="EMBL" id="WGZ92237.1"/>
    </source>
</evidence>
<reference evidence="1" key="2">
    <citation type="submission" date="2023-04" db="EMBL/GenBank/DDBJ databases">
        <authorList>
            <person name="Beletskiy A.V."/>
            <person name="Mardanov A.V."/>
            <person name="Ravin N.V."/>
        </authorList>
    </citation>
    <scope>NUCLEOTIDE SEQUENCE</scope>
    <source>
        <strain evidence="1">GKL-01</strain>
    </source>
</reference>
<reference evidence="1" key="1">
    <citation type="journal article" date="2023" name="Int. J. Mol. Sci.">
        <title>Metagenomics Revealed a New Genus 'Candidatus Thiocaldithrix dubininis' gen. nov., sp. nov. and a New Species 'Candidatus Thiothrix putei' sp. nov. in the Family Thiotrichaceae, Some Members of Which Have Traits of Both Na+- and H+-Motive Energetics.</title>
        <authorList>
            <person name="Ravin N.V."/>
            <person name="Muntyan M.S."/>
            <person name="Smolyakov D.D."/>
            <person name="Rudenko T.S."/>
            <person name="Beletsky A.V."/>
            <person name="Mardanov A.V."/>
            <person name="Grabovich M.Y."/>
        </authorList>
    </citation>
    <scope>NUCLEOTIDE SEQUENCE</scope>
    <source>
        <strain evidence="1">GKL-01</strain>
    </source>
</reference>
<protein>
    <submittedName>
        <fullName evidence="1">Uncharacterized protein</fullName>
    </submittedName>
</protein>